<dbReference type="PANTHER" id="PTHR10969">
    <property type="entry name" value="MICROTUBULE-ASSOCIATED PROTEINS 1A/1B LIGHT CHAIN 3-RELATED"/>
    <property type="match status" value="1"/>
</dbReference>
<protein>
    <recommendedName>
        <fullName evidence="6">Autophagy-related protein</fullName>
    </recommendedName>
</protein>
<reference evidence="7 8" key="1">
    <citation type="submission" date="2016-11" db="EMBL/GenBank/DDBJ databases">
        <title>The macronuclear genome of Stentor coeruleus: a giant cell with tiny introns.</title>
        <authorList>
            <person name="Slabodnick M."/>
            <person name="Ruby J.G."/>
            <person name="Reiff S.B."/>
            <person name="Swart E.C."/>
            <person name="Gosai S."/>
            <person name="Prabakaran S."/>
            <person name="Witkowska E."/>
            <person name="Larue G.E."/>
            <person name="Fisher S."/>
            <person name="Freeman R.M."/>
            <person name="Gunawardena J."/>
            <person name="Chu W."/>
            <person name="Stover N.A."/>
            <person name="Gregory B.D."/>
            <person name="Nowacki M."/>
            <person name="Derisi J."/>
            <person name="Roy S.W."/>
            <person name="Marshall W.F."/>
            <person name="Sood P."/>
        </authorList>
    </citation>
    <scope>NUCLEOTIDE SEQUENCE [LARGE SCALE GENOMIC DNA]</scope>
    <source>
        <strain evidence="7">WM001</strain>
    </source>
</reference>
<keyword evidence="3" id="KW-0472">Membrane</keyword>
<dbReference type="Proteomes" id="UP000187209">
    <property type="component" value="Unassembled WGS sequence"/>
</dbReference>
<dbReference type="Gene3D" id="3.10.20.90">
    <property type="entry name" value="Phosphatidylinositol 3-kinase Catalytic Subunit, Chain A, domain 1"/>
    <property type="match status" value="1"/>
</dbReference>
<keyword evidence="4 5" id="KW-0449">Lipoprotein</keyword>
<evidence type="ECO:0000313" key="7">
    <source>
        <dbReference type="EMBL" id="OMJ66386.1"/>
    </source>
</evidence>
<dbReference type="SUPFAM" id="SSF54236">
    <property type="entry name" value="Ubiquitin-like"/>
    <property type="match status" value="1"/>
</dbReference>
<keyword evidence="8" id="KW-1185">Reference proteome</keyword>
<evidence type="ECO:0000256" key="1">
    <source>
        <dbReference type="ARBA" id="ARBA00004370"/>
    </source>
</evidence>
<feature type="lipid moiety-binding region" description="Phosphatidylserine amidated glycine; alternate" evidence="5">
    <location>
        <position position="116"/>
    </location>
</feature>
<name>A0A1R2APG9_9CILI</name>
<evidence type="ECO:0000256" key="2">
    <source>
        <dbReference type="ARBA" id="ARBA00007293"/>
    </source>
</evidence>
<evidence type="ECO:0000256" key="5">
    <source>
        <dbReference type="PIRSR" id="PIRSR604241-50"/>
    </source>
</evidence>
<organism evidence="7 8">
    <name type="scientific">Stentor coeruleus</name>
    <dbReference type="NCBI Taxonomy" id="5963"/>
    <lineage>
        <taxon>Eukaryota</taxon>
        <taxon>Sar</taxon>
        <taxon>Alveolata</taxon>
        <taxon>Ciliophora</taxon>
        <taxon>Postciliodesmatophora</taxon>
        <taxon>Heterotrichea</taxon>
        <taxon>Heterotrichida</taxon>
        <taxon>Stentoridae</taxon>
        <taxon>Stentor</taxon>
    </lineage>
</organism>
<evidence type="ECO:0000256" key="4">
    <source>
        <dbReference type="ARBA" id="ARBA00023288"/>
    </source>
</evidence>
<dbReference type="EMBL" id="MPUH01001732">
    <property type="protein sequence ID" value="OMJ66386.1"/>
    <property type="molecule type" value="Genomic_DNA"/>
</dbReference>
<evidence type="ECO:0000256" key="3">
    <source>
        <dbReference type="ARBA" id="ARBA00023136"/>
    </source>
</evidence>
<dbReference type="Pfam" id="PF02991">
    <property type="entry name" value="ATG8"/>
    <property type="match status" value="1"/>
</dbReference>
<comment type="similarity">
    <text evidence="2 6">Belongs to the ATG8 family.</text>
</comment>
<gene>
    <name evidence="7" type="ORF">SteCoe_36778</name>
</gene>
<dbReference type="GO" id="GO:0016020">
    <property type="term" value="C:membrane"/>
    <property type="evidence" value="ECO:0007669"/>
    <property type="project" value="UniProtKB-SubCell"/>
</dbReference>
<comment type="caution">
    <text evidence="7">The sequence shown here is derived from an EMBL/GenBank/DDBJ whole genome shotgun (WGS) entry which is preliminary data.</text>
</comment>
<evidence type="ECO:0000313" key="8">
    <source>
        <dbReference type="Proteomes" id="UP000187209"/>
    </source>
</evidence>
<dbReference type="AlphaFoldDB" id="A0A1R2APG9"/>
<comment type="subcellular location">
    <subcellularLocation>
        <location evidence="1">Membrane</location>
    </subcellularLocation>
</comment>
<keyword evidence="6" id="KW-0072">Autophagy</keyword>
<dbReference type="InterPro" id="IPR029071">
    <property type="entry name" value="Ubiquitin-like_domsf"/>
</dbReference>
<dbReference type="InterPro" id="IPR004241">
    <property type="entry name" value="Atg8-like"/>
</dbReference>
<dbReference type="GO" id="GO:0006914">
    <property type="term" value="P:autophagy"/>
    <property type="evidence" value="ECO:0007669"/>
    <property type="project" value="UniProtKB-KW"/>
</dbReference>
<evidence type="ECO:0000256" key="6">
    <source>
        <dbReference type="RuleBase" id="RU004384"/>
    </source>
</evidence>
<sequence length="121" mass="14132">MFKFKVDTPLEKRIEEVQKITSKWPGRIPIILEKSKNSQLEDIPKSKFLCPSDYTVQQFLGCIRKKVKMRRDTALFIFVNGKELVTGDASMLAIYEQKKDEDGFLYMIYSDQDVMGAHYNQ</sequence>
<accession>A0A1R2APG9</accession>
<dbReference type="OrthoDB" id="285394at2759"/>
<proteinExistence type="inferred from homology"/>